<gene>
    <name evidence="17" type="ORF">CAPTEDRAFT_181179</name>
</gene>
<dbReference type="EMBL" id="KB301649">
    <property type="protein sequence ID" value="ELU05302.1"/>
    <property type="molecule type" value="Genomic_DNA"/>
</dbReference>
<evidence type="ECO:0000313" key="17">
    <source>
        <dbReference type="EMBL" id="ELU05302.1"/>
    </source>
</evidence>
<dbReference type="EnsemblMetazoa" id="CapteT181179">
    <property type="protein sequence ID" value="CapteP181179"/>
    <property type="gene ID" value="CapteG181179"/>
</dbReference>
<evidence type="ECO:0000256" key="7">
    <source>
        <dbReference type="ARBA" id="ARBA00022692"/>
    </source>
</evidence>
<sequence>MPRSTVIKLNPIGLAVGCIFACVGLWALGVPQYFFGSHEEVNYDVSLRELLSAGIDVARRGGDVVKKIRLGREEDLNAETKGKTLEGAAELKTEGDMQSHIAMMYALKKGFNGISVVSEEHDNLNPDLSKVEAPNKMRSEITHLTEDLKVPLKDITVWIDPLDATQEYTEDLRQYVTTMMCVAVKGVPIIGVIHMAFDEETYWGFVDHGVSSNLKSVAPNTSAKERIIVSRSHAGTVEEVVKKSMGEATEIIPAGGAGYKTVQVIKGDADAYVHVTRIKKWDICAGNAIINAAGGEMTTMHGGKIDYDKAGDPKNDEGLLATMSNHKKFLDVFEPEYDALQKKH</sequence>
<dbReference type="AlphaFoldDB" id="R7UMY3"/>
<keyword evidence="8 15" id="KW-0479">Metal-binding</keyword>
<evidence type="ECO:0000313" key="18">
    <source>
        <dbReference type="EnsemblMetazoa" id="CapteP181179"/>
    </source>
</evidence>
<keyword evidence="10 15" id="KW-0460">Magnesium</keyword>
<dbReference type="STRING" id="283909.R7UMY3"/>
<feature type="binding site" evidence="15">
    <location>
        <position position="162"/>
    </location>
    <ligand>
        <name>Mg(2+)</name>
        <dbReference type="ChEBI" id="CHEBI:18420"/>
        <label>1</label>
        <note>catalytic</note>
    </ligand>
</feature>
<evidence type="ECO:0000256" key="6">
    <source>
        <dbReference type="ARBA" id="ARBA00013106"/>
    </source>
</evidence>
<reference evidence="19" key="1">
    <citation type="submission" date="2012-12" db="EMBL/GenBank/DDBJ databases">
        <authorList>
            <person name="Hellsten U."/>
            <person name="Grimwood J."/>
            <person name="Chapman J.A."/>
            <person name="Shapiro H."/>
            <person name="Aerts A."/>
            <person name="Otillar R.P."/>
            <person name="Terry A.Y."/>
            <person name="Boore J.L."/>
            <person name="Simakov O."/>
            <person name="Marletaz F."/>
            <person name="Cho S.-J."/>
            <person name="Edsinger-Gonzales E."/>
            <person name="Havlak P."/>
            <person name="Kuo D.-H."/>
            <person name="Larsson T."/>
            <person name="Lv J."/>
            <person name="Arendt D."/>
            <person name="Savage R."/>
            <person name="Osoegawa K."/>
            <person name="de Jong P."/>
            <person name="Lindberg D.R."/>
            <person name="Seaver E.C."/>
            <person name="Weisblat D.A."/>
            <person name="Putnam N.H."/>
            <person name="Grigoriev I.V."/>
            <person name="Rokhsar D.S."/>
        </authorList>
    </citation>
    <scope>NUCLEOTIDE SEQUENCE</scope>
    <source>
        <strain evidence="19">I ESC-2004</strain>
    </source>
</reference>
<dbReference type="OrthoDB" id="74460at2759"/>
<evidence type="ECO:0000256" key="14">
    <source>
        <dbReference type="ARBA" id="ARBA00042949"/>
    </source>
</evidence>
<evidence type="ECO:0000256" key="8">
    <source>
        <dbReference type="ARBA" id="ARBA00022723"/>
    </source>
</evidence>
<evidence type="ECO:0000313" key="19">
    <source>
        <dbReference type="Proteomes" id="UP000014760"/>
    </source>
</evidence>
<dbReference type="GO" id="GO:0046854">
    <property type="term" value="P:phosphatidylinositol phosphate biosynthetic process"/>
    <property type="evidence" value="ECO:0007669"/>
    <property type="project" value="InterPro"/>
</dbReference>
<dbReference type="OMA" id="DELHKQP"/>
<evidence type="ECO:0000256" key="2">
    <source>
        <dbReference type="ARBA" id="ARBA00001946"/>
    </source>
</evidence>
<dbReference type="FunCoup" id="R7UMY3">
    <property type="interactions" value="1279"/>
</dbReference>
<dbReference type="PANTHER" id="PTHR43028">
    <property type="entry name" value="3'(2'),5'-BISPHOSPHATE NUCLEOTIDASE 1"/>
    <property type="match status" value="1"/>
</dbReference>
<feature type="binding site" evidence="15">
    <location>
        <position position="160"/>
    </location>
    <ligand>
        <name>Mg(2+)</name>
        <dbReference type="ChEBI" id="CHEBI:18420"/>
        <label>1</label>
        <note>catalytic</note>
    </ligand>
</feature>
<dbReference type="InterPro" id="IPR050725">
    <property type="entry name" value="CysQ/Inositol_MonoPase"/>
</dbReference>
<proteinExistence type="inferred from homology"/>
<dbReference type="GO" id="GO:0005794">
    <property type="term" value="C:Golgi apparatus"/>
    <property type="evidence" value="ECO:0007669"/>
    <property type="project" value="UniProtKB-ARBA"/>
</dbReference>
<evidence type="ECO:0000256" key="10">
    <source>
        <dbReference type="ARBA" id="ARBA00022842"/>
    </source>
</evidence>
<evidence type="ECO:0000256" key="9">
    <source>
        <dbReference type="ARBA" id="ARBA00022801"/>
    </source>
</evidence>
<feature type="transmembrane region" description="Helical" evidence="16">
    <location>
        <begin position="12"/>
        <end position="35"/>
    </location>
</feature>
<evidence type="ECO:0000256" key="11">
    <source>
        <dbReference type="ARBA" id="ARBA00022989"/>
    </source>
</evidence>
<evidence type="ECO:0000256" key="15">
    <source>
        <dbReference type="PIRSR" id="PIRSR600760-2"/>
    </source>
</evidence>
<evidence type="ECO:0000256" key="3">
    <source>
        <dbReference type="ARBA" id="ARBA00004167"/>
    </source>
</evidence>
<dbReference type="GO" id="GO:0016020">
    <property type="term" value="C:membrane"/>
    <property type="evidence" value="ECO:0007669"/>
    <property type="project" value="UniProtKB-SubCell"/>
</dbReference>
<dbReference type="SUPFAM" id="SSF56655">
    <property type="entry name" value="Carbohydrate phosphatase"/>
    <property type="match status" value="1"/>
</dbReference>
<feature type="binding site" evidence="15">
    <location>
        <position position="163"/>
    </location>
    <ligand>
        <name>Mg(2+)</name>
        <dbReference type="ChEBI" id="CHEBI:18420"/>
        <label>1</label>
        <note>catalytic</note>
    </ligand>
</feature>
<evidence type="ECO:0000256" key="1">
    <source>
        <dbReference type="ARBA" id="ARBA00001033"/>
    </source>
</evidence>
<evidence type="ECO:0000256" key="16">
    <source>
        <dbReference type="SAM" id="Phobius"/>
    </source>
</evidence>
<feature type="binding site" evidence="15">
    <location>
        <position position="282"/>
    </location>
    <ligand>
        <name>Mg(2+)</name>
        <dbReference type="ChEBI" id="CHEBI:18420"/>
        <label>1</label>
        <note>catalytic</note>
    </ligand>
</feature>
<comment type="catalytic activity">
    <reaction evidence="1">
        <text>a myo-inositol phosphate + H2O = myo-inositol + phosphate</text>
        <dbReference type="Rhea" id="RHEA:24056"/>
        <dbReference type="ChEBI" id="CHEBI:15377"/>
        <dbReference type="ChEBI" id="CHEBI:17268"/>
        <dbReference type="ChEBI" id="CHEBI:43474"/>
        <dbReference type="ChEBI" id="CHEBI:84139"/>
        <dbReference type="EC" id="3.1.3.25"/>
    </reaction>
</comment>
<dbReference type="FunFam" id="3.30.540.10:FF:000012">
    <property type="entry name" value="Blast:Putative inositol monophosphatase 3"/>
    <property type="match status" value="1"/>
</dbReference>
<dbReference type="HOGENOM" id="CLU_034742_0_0_1"/>
<dbReference type="Gene3D" id="3.30.540.10">
    <property type="entry name" value="Fructose-1,6-Bisphosphatase, subunit A, domain 1"/>
    <property type="match status" value="1"/>
</dbReference>
<dbReference type="PANTHER" id="PTHR43028:SF4">
    <property type="entry name" value="INOSITOL MONOPHOSPHATASE 3"/>
    <property type="match status" value="1"/>
</dbReference>
<dbReference type="FunFam" id="3.40.190.80:FF:000007">
    <property type="entry name" value="Blast:Putative inositol monophosphatase 3"/>
    <property type="match status" value="1"/>
</dbReference>
<organism evidence="17">
    <name type="scientific">Capitella teleta</name>
    <name type="common">Polychaete worm</name>
    <dbReference type="NCBI Taxonomy" id="283909"/>
    <lineage>
        <taxon>Eukaryota</taxon>
        <taxon>Metazoa</taxon>
        <taxon>Spiralia</taxon>
        <taxon>Lophotrochozoa</taxon>
        <taxon>Annelida</taxon>
        <taxon>Polychaeta</taxon>
        <taxon>Sedentaria</taxon>
        <taxon>Scolecida</taxon>
        <taxon>Capitellidae</taxon>
        <taxon>Capitella</taxon>
    </lineage>
</organism>
<dbReference type="PROSITE" id="PS00630">
    <property type="entry name" value="IMP_2"/>
    <property type="match status" value="1"/>
</dbReference>
<keyword evidence="11 16" id="KW-1133">Transmembrane helix</keyword>
<reference evidence="17 19" key="2">
    <citation type="journal article" date="2013" name="Nature">
        <title>Insights into bilaterian evolution from three spiralian genomes.</title>
        <authorList>
            <person name="Simakov O."/>
            <person name="Marletaz F."/>
            <person name="Cho S.J."/>
            <person name="Edsinger-Gonzales E."/>
            <person name="Havlak P."/>
            <person name="Hellsten U."/>
            <person name="Kuo D.H."/>
            <person name="Larsson T."/>
            <person name="Lv J."/>
            <person name="Arendt D."/>
            <person name="Savage R."/>
            <person name="Osoegawa K."/>
            <person name="de Jong P."/>
            <person name="Grimwood J."/>
            <person name="Chapman J.A."/>
            <person name="Shapiro H."/>
            <person name="Aerts A."/>
            <person name="Otillar R.P."/>
            <person name="Terry A.Y."/>
            <person name="Boore J.L."/>
            <person name="Grigoriev I.V."/>
            <person name="Lindberg D.R."/>
            <person name="Seaver E.C."/>
            <person name="Weisblat D.A."/>
            <person name="Putnam N.H."/>
            <person name="Rokhsar D.S."/>
        </authorList>
    </citation>
    <scope>NUCLEOTIDE SEQUENCE</scope>
    <source>
        <strain evidence="17 19">I ESC-2004</strain>
    </source>
</reference>
<dbReference type="GO" id="GO:0046872">
    <property type="term" value="F:metal ion binding"/>
    <property type="evidence" value="ECO:0007669"/>
    <property type="project" value="UniProtKB-KW"/>
</dbReference>
<dbReference type="InterPro" id="IPR000760">
    <property type="entry name" value="Inositol_monophosphatase-like"/>
</dbReference>
<comment type="subcellular location">
    <subcellularLocation>
        <location evidence="3">Membrane</location>
        <topology evidence="3">Single-pass membrane protein</topology>
    </subcellularLocation>
</comment>
<protein>
    <recommendedName>
        <fullName evidence="6">inositol-phosphate phosphatase</fullName>
        <ecNumber evidence="6">3.1.3.25</ecNumber>
    </recommendedName>
    <alternativeName>
        <fullName evidence="14">Inositol-1(or 4)-monophosphatase 3</fullName>
    </alternativeName>
    <alternativeName>
        <fullName evidence="13">Myo-inositol monophosphatase A3</fullName>
    </alternativeName>
</protein>
<dbReference type="Pfam" id="PF00459">
    <property type="entry name" value="Inositol_P"/>
    <property type="match status" value="1"/>
</dbReference>
<dbReference type="EC" id="3.1.3.25" evidence="6"/>
<reference evidence="18" key="3">
    <citation type="submission" date="2015-06" db="UniProtKB">
        <authorList>
            <consortium name="EnsemblMetazoa"/>
        </authorList>
    </citation>
    <scope>IDENTIFICATION</scope>
</reference>
<keyword evidence="19" id="KW-1185">Reference proteome</keyword>
<dbReference type="GO" id="GO:0052834">
    <property type="term" value="F:inositol monophosphate phosphatase activity"/>
    <property type="evidence" value="ECO:0007669"/>
    <property type="project" value="UniProtKB-EC"/>
</dbReference>
<evidence type="ECO:0000256" key="12">
    <source>
        <dbReference type="ARBA" id="ARBA00023136"/>
    </source>
</evidence>
<accession>R7UMY3</accession>
<evidence type="ECO:0000256" key="13">
    <source>
        <dbReference type="ARBA" id="ARBA00042119"/>
    </source>
</evidence>
<feature type="binding site" evidence="15">
    <location>
        <position position="119"/>
    </location>
    <ligand>
        <name>Mg(2+)</name>
        <dbReference type="ChEBI" id="CHEBI:18420"/>
        <label>1</label>
        <note>catalytic</note>
    </ligand>
</feature>
<dbReference type="GO" id="GO:0008254">
    <property type="term" value="F:3'-nucleotidase activity"/>
    <property type="evidence" value="ECO:0007669"/>
    <property type="project" value="TreeGrafter"/>
</dbReference>
<comment type="similarity">
    <text evidence="5">Belongs to the inositol monophosphatase superfamily.</text>
</comment>
<dbReference type="EMBL" id="AMQN01007887">
    <property type="status" value="NOT_ANNOTATED_CDS"/>
    <property type="molecule type" value="Genomic_DNA"/>
</dbReference>
<dbReference type="InterPro" id="IPR020550">
    <property type="entry name" value="Inositol_monophosphatase_CS"/>
</dbReference>
<keyword evidence="9" id="KW-0378">Hydrolase</keyword>
<keyword evidence="12 16" id="KW-0472">Membrane</keyword>
<dbReference type="Proteomes" id="UP000014760">
    <property type="component" value="Unassembled WGS sequence"/>
</dbReference>
<name>R7UMY3_CAPTE</name>
<comment type="cofactor">
    <cofactor evidence="2 15">
        <name>Mg(2+)</name>
        <dbReference type="ChEBI" id="CHEBI:18420"/>
    </cofactor>
</comment>
<evidence type="ECO:0000256" key="5">
    <source>
        <dbReference type="ARBA" id="ARBA00009759"/>
    </source>
</evidence>
<comment type="pathway">
    <text evidence="4">Polyol metabolism; myo-inositol biosynthesis; myo-inositol from D-glucose 6-phosphate: step 2/2.</text>
</comment>
<evidence type="ECO:0000256" key="4">
    <source>
        <dbReference type="ARBA" id="ARBA00005152"/>
    </source>
</evidence>
<dbReference type="Gene3D" id="3.40.190.80">
    <property type="match status" value="1"/>
</dbReference>
<keyword evidence="7 16" id="KW-0812">Transmembrane</keyword>